<feature type="compositionally biased region" description="Low complexity" evidence="1">
    <location>
        <begin position="108"/>
        <end position="128"/>
    </location>
</feature>
<sequence>MPTSTRLSNKPLVPPIDLTGAPRGRSVLKLPAKGKISTADGRVPASSLPPERQQSVLPAPWCEISSQDPDVLRSQSPRRGFPPPLPRMESPEAVLRADQTPANDSHYSHSSTHGGGRDSSSTRGSPTSAIADKQNSAIAQQIDRGGLTGSTAAAAGSATYSDPAPNSGTSTHHGTTSSRSYSVPRGYAATSNSAPDASNAEQCAGAAHKYRSKLQKKQLPGAKDLYQQGQFQTLDAMRRQNRESGTR</sequence>
<feature type="compositionally biased region" description="Polar residues" evidence="1">
    <location>
        <begin position="189"/>
        <end position="201"/>
    </location>
</feature>
<proteinExistence type="predicted"/>
<comment type="caution">
    <text evidence="2">The sequence shown here is derived from an EMBL/GenBank/DDBJ whole genome shotgun (WGS) entry which is preliminary data.</text>
</comment>
<dbReference type="EMBL" id="PGCJ01000176">
    <property type="protein sequence ID" value="PLW40876.1"/>
    <property type="molecule type" value="Genomic_DNA"/>
</dbReference>
<dbReference type="AlphaFoldDB" id="A0A2N5UTA6"/>
<feature type="region of interest" description="Disordered" evidence="1">
    <location>
        <begin position="1"/>
        <end position="247"/>
    </location>
</feature>
<name>A0A2N5UTA6_9BASI</name>
<dbReference type="Proteomes" id="UP000235388">
    <property type="component" value="Unassembled WGS sequence"/>
</dbReference>
<feature type="compositionally biased region" description="Polar residues" evidence="1">
    <location>
        <begin position="64"/>
        <end position="77"/>
    </location>
</feature>
<organism evidence="2 3">
    <name type="scientific">Puccinia coronata f. sp. avenae</name>
    <dbReference type="NCBI Taxonomy" id="200324"/>
    <lineage>
        <taxon>Eukaryota</taxon>
        <taxon>Fungi</taxon>
        <taxon>Dikarya</taxon>
        <taxon>Basidiomycota</taxon>
        <taxon>Pucciniomycotina</taxon>
        <taxon>Pucciniomycetes</taxon>
        <taxon>Pucciniales</taxon>
        <taxon>Pucciniaceae</taxon>
        <taxon>Puccinia</taxon>
    </lineage>
</organism>
<gene>
    <name evidence="2" type="ORF">PCANC_11016</name>
</gene>
<evidence type="ECO:0000256" key="1">
    <source>
        <dbReference type="SAM" id="MobiDB-lite"/>
    </source>
</evidence>
<evidence type="ECO:0000313" key="3">
    <source>
        <dbReference type="Proteomes" id="UP000235388"/>
    </source>
</evidence>
<accession>A0A2N5UTA6</accession>
<protein>
    <submittedName>
        <fullName evidence="2">Uncharacterized protein</fullName>
    </submittedName>
</protein>
<feature type="compositionally biased region" description="Low complexity" evidence="1">
    <location>
        <begin position="149"/>
        <end position="178"/>
    </location>
</feature>
<feature type="compositionally biased region" description="Basic and acidic residues" evidence="1">
    <location>
        <begin position="236"/>
        <end position="247"/>
    </location>
</feature>
<reference evidence="2 3" key="1">
    <citation type="submission" date="2017-11" db="EMBL/GenBank/DDBJ databases">
        <title>De novo assembly and phasing of dikaryotic genomes from two isolates of Puccinia coronata f. sp. avenae, the causal agent of oat crown rust.</title>
        <authorList>
            <person name="Miller M.E."/>
            <person name="Zhang Y."/>
            <person name="Omidvar V."/>
            <person name="Sperschneider J."/>
            <person name="Schwessinger B."/>
            <person name="Raley C."/>
            <person name="Palmer J.M."/>
            <person name="Garnica D."/>
            <person name="Upadhyaya N."/>
            <person name="Rathjen J."/>
            <person name="Taylor J.M."/>
            <person name="Park R.F."/>
            <person name="Dodds P.N."/>
            <person name="Hirsch C.D."/>
            <person name="Kianian S.F."/>
            <person name="Figueroa M."/>
        </authorList>
    </citation>
    <scope>NUCLEOTIDE SEQUENCE [LARGE SCALE GENOMIC DNA]</scope>
    <source>
        <strain evidence="2">12NC29</strain>
    </source>
</reference>
<keyword evidence="3" id="KW-1185">Reference proteome</keyword>
<evidence type="ECO:0000313" key="2">
    <source>
        <dbReference type="EMBL" id="PLW40876.1"/>
    </source>
</evidence>